<feature type="repeat" description="PPR" evidence="3">
    <location>
        <begin position="336"/>
        <end position="370"/>
    </location>
</feature>
<feature type="repeat" description="PPR" evidence="3">
    <location>
        <begin position="406"/>
        <end position="440"/>
    </location>
</feature>
<dbReference type="SUPFAM" id="SSF81901">
    <property type="entry name" value="HCP-like"/>
    <property type="match status" value="1"/>
</dbReference>
<feature type="repeat" description="PPR" evidence="3">
    <location>
        <begin position="301"/>
        <end position="335"/>
    </location>
</feature>
<dbReference type="Pfam" id="PF01535">
    <property type="entry name" value="PPR"/>
    <property type="match status" value="3"/>
</dbReference>
<feature type="repeat" description="PPR" evidence="3">
    <location>
        <begin position="266"/>
        <end position="300"/>
    </location>
</feature>
<dbReference type="PANTHER" id="PTHR47941">
    <property type="entry name" value="PENTATRICOPEPTIDE REPEAT-CONTAINING PROTEIN 3, MITOCHONDRIAL"/>
    <property type="match status" value="1"/>
</dbReference>
<evidence type="ECO:0000256" key="1">
    <source>
        <dbReference type="ARBA" id="ARBA00007626"/>
    </source>
</evidence>
<dbReference type="Proteomes" id="UP000796880">
    <property type="component" value="Unassembled WGS sequence"/>
</dbReference>
<evidence type="ECO:0000313" key="5">
    <source>
        <dbReference type="Proteomes" id="UP000796880"/>
    </source>
</evidence>
<name>A0A8K0H7M6_9ROSA</name>
<keyword evidence="2" id="KW-0677">Repeat</keyword>
<evidence type="ECO:0000313" key="4">
    <source>
        <dbReference type="EMBL" id="KAF3447205.1"/>
    </source>
</evidence>
<evidence type="ECO:0000256" key="3">
    <source>
        <dbReference type="PROSITE-ProRule" id="PRU00708"/>
    </source>
</evidence>
<feature type="repeat" description="PPR" evidence="3">
    <location>
        <begin position="371"/>
        <end position="405"/>
    </location>
</feature>
<organism evidence="4 5">
    <name type="scientific">Rhamnella rubrinervis</name>
    <dbReference type="NCBI Taxonomy" id="2594499"/>
    <lineage>
        <taxon>Eukaryota</taxon>
        <taxon>Viridiplantae</taxon>
        <taxon>Streptophyta</taxon>
        <taxon>Embryophyta</taxon>
        <taxon>Tracheophyta</taxon>
        <taxon>Spermatophyta</taxon>
        <taxon>Magnoliopsida</taxon>
        <taxon>eudicotyledons</taxon>
        <taxon>Gunneridae</taxon>
        <taxon>Pentapetalae</taxon>
        <taxon>rosids</taxon>
        <taxon>fabids</taxon>
        <taxon>Rosales</taxon>
        <taxon>Rhamnaceae</taxon>
        <taxon>rhamnoid group</taxon>
        <taxon>Rhamneae</taxon>
        <taxon>Rhamnella</taxon>
    </lineage>
</organism>
<keyword evidence="5" id="KW-1185">Reference proteome</keyword>
<sequence>MYKTQSSIRLVTRHFETQISLLLNSNPKPKLQFFILRFLSSSSDQSWLSIPGKPIINWPHQPFTSPNSETDLLRKPDPFPNFSQNEFSIVFDLLRDPSISPGSSFHDALDRTGIKPGPSLLQVVFDHFDSSPKLLHSLFLWAEKKSGFRPTEALFSSMINVLAKSRRFDSAWSLILERVRGEDEEPTLVSGDAFVIMIRRYARAGMPQSAIRTFEFASSLASFLKSNSALSLLEVLLDSLCKEGHVRLASEYFNRKKGLDSSWIPSIRIYNILLNGWFRSRKLKRAEQLWIEMKRENVRPSVITYGTLVEGYCRMRRPEKAIELVSEMRMEGIEPNEIVYNPIVDALAEAGRFKEAMGMMERLSVLESGPTISTYNSLVKGYCKAGNLEGASKILKMMISRGFIPTAITYNYFFRYFSKFGKIEEGMNLYTKMIESGYTPDRLTYHLLLKMLCEEGRLELAVQVSKEMRSRGCDMDLATSTMLIHLLCNVHKWEQAYAEFEDMIRRGIVPQYLTFKRMHDVLKKRGMTEMVHKLRGLMSSVPHSTKLPNTYGGDGDKSRARRTSILQKAKAMAVMLKACKDPRELVKYGGSSENAVSIANRLIDDIKKKGNLMGVSKLGYGLESVEAMECEVDDGPNEDLVRVSSGLQNLDWTLEKLCKG</sequence>
<dbReference type="Gene3D" id="1.25.40.10">
    <property type="entry name" value="Tetratricopeptide repeat domain"/>
    <property type="match status" value="3"/>
</dbReference>
<evidence type="ECO:0008006" key="6">
    <source>
        <dbReference type="Google" id="ProtNLM"/>
    </source>
</evidence>
<feature type="repeat" description="PPR" evidence="3">
    <location>
        <begin position="151"/>
        <end position="186"/>
    </location>
</feature>
<feature type="repeat" description="PPR" evidence="3">
    <location>
        <begin position="441"/>
        <end position="475"/>
    </location>
</feature>
<dbReference type="OrthoDB" id="185373at2759"/>
<proteinExistence type="inferred from homology"/>
<dbReference type="InterPro" id="IPR002885">
    <property type="entry name" value="PPR_rpt"/>
</dbReference>
<dbReference type="PROSITE" id="PS51375">
    <property type="entry name" value="PPR"/>
    <property type="match status" value="8"/>
</dbReference>
<comment type="similarity">
    <text evidence="1">Belongs to the PPR family. P subfamily.</text>
</comment>
<dbReference type="EMBL" id="VOIH02000005">
    <property type="protein sequence ID" value="KAF3447205.1"/>
    <property type="molecule type" value="Genomic_DNA"/>
</dbReference>
<dbReference type="Pfam" id="PF13041">
    <property type="entry name" value="PPR_2"/>
    <property type="match status" value="3"/>
</dbReference>
<comment type="caution">
    <text evidence="4">The sequence shown here is derived from an EMBL/GenBank/DDBJ whole genome shotgun (WGS) entry which is preliminary data.</text>
</comment>
<dbReference type="NCBIfam" id="TIGR00756">
    <property type="entry name" value="PPR"/>
    <property type="match status" value="5"/>
</dbReference>
<gene>
    <name evidence="4" type="ORF">FNV43_RR12385</name>
</gene>
<feature type="repeat" description="PPR" evidence="3">
    <location>
        <begin position="476"/>
        <end position="510"/>
    </location>
</feature>
<accession>A0A8K0H7M6</accession>
<protein>
    <recommendedName>
        <fullName evidence="6">Pentatricopeptide repeat-containing protein</fullName>
    </recommendedName>
</protein>
<dbReference type="AlphaFoldDB" id="A0A8K0H7M6"/>
<dbReference type="InterPro" id="IPR011990">
    <property type="entry name" value="TPR-like_helical_dom_sf"/>
</dbReference>
<evidence type="ECO:0000256" key="2">
    <source>
        <dbReference type="ARBA" id="ARBA00022737"/>
    </source>
</evidence>
<reference evidence="4" key="1">
    <citation type="submission" date="2020-03" db="EMBL/GenBank/DDBJ databases">
        <title>A high-quality chromosome-level genome assembly of a woody plant with both climbing and erect habits, Rhamnella rubrinervis.</title>
        <authorList>
            <person name="Lu Z."/>
            <person name="Yang Y."/>
            <person name="Zhu X."/>
            <person name="Sun Y."/>
        </authorList>
    </citation>
    <scope>NUCLEOTIDE SEQUENCE</scope>
    <source>
        <strain evidence="4">BYM</strain>
        <tissue evidence="4">Leaf</tissue>
    </source>
</reference>